<keyword evidence="1" id="KW-0812">Transmembrane</keyword>
<protein>
    <submittedName>
        <fullName evidence="2">Uncharacterized protein</fullName>
    </submittedName>
</protein>
<evidence type="ECO:0000256" key="1">
    <source>
        <dbReference type="SAM" id="Phobius"/>
    </source>
</evidence>
<name>A0A0A9A393_ARUDO</name>
<organism evidence="2">
    <name type="scientific">Arundo donax</name>
    <name type="common">Giant reed</name>
    <name type="synonym">Donax arundinaceus</name>
    <dbReference type="NCBI Taxonomy" id="35708"/>
    <lineage>
        <taxon>Eukaryota</taxon>
        <taxon>Viridiplantae</taxon>
        <taxon>Streptophyta</taxon>
        <taxon>Embryophyta</taxon>
        <taxon>Tracheophyta</taxon>
        <taxon>Spermatophyta</taxon>
        <taxon>Magnoliopsida</taxon>
        <taxon>Liliopsida</taxon>
        <taxon>Poales</taxon>
        <taxon>Poaceae</taxon>
        <taxon>PACMAD clade</taxon>
        <taxon>Arundinoideae</taxon>
        <taxon>Arundineae</taxon>
        <taxon>Arundo</taxon>
    </lineage>
</organism>
<accession>A0A0A9A393</accession>
<reference evidence="2" key="1">
    <citation type="submission" date="2014-09" db="EMBL/GenBank/DDBJ databases">
        <authorList>
            <person name="Magalhaes I.L.F."/>
            <person name="Oliveira U."/>
            <person name="Santos F.R."/>
            <person name="Vidigal T.H.D.A."/>
            <person name="Brescovit A.D."/>
            <person name="Santos A.J."/>
        </authorList>
    </citation>
    <scope>NUCLEOTIDE SEQUENCE</scope>
    <source>
        <tissue evidence="2">Shoot tissue taken approximately 20 cm above the soil surface</tissue>
    </source>
</reference>
<reference evidence="2" key="2">
    <citation type="journal article" date="2015" name="Data Brief">
        <title>Shoot transcriptome of the giant reed, Arundo donax.</title>
        <authorList>
            <person name="Barrero R.A."/>
            <person name="Guerrero F.D."/>
            <person name="Moolhuijzen P."/>
            <person name="Goolsby J.A."/>
            <person name="Tidwell J."/>
            <person name="Bellgard S.E."/>
            <person name="Bellgard M.I."/>
        </authorList>
    </citation>
    <scope>NUCLEOTIDE SEQUENCE</scope>
    <source>
        <tissue evidence="2">Shoot tissue taken approximately 20 cm above the soil surface</tissue>
    </source>
</reference>
<proteinExistence type="predicted"/>
<keyword evidence="1" id="KW-1133">Transmembrane helix</keyword>
<dbReference type="EMBL" id="GBRH01254410">
    <property type="protein sequence ID" value="JAD43485.1"/>
    <property type="molecule type" value="Transcribed_RNA"/>
</dbReference>
<feature type="transmembrane region" description="Helical" evidence="1">
    <location>
        <begin position="41"/>
        <end position="64"/>
    </location>
</feature>
<dbReference type="AlphaFoldDB" id="A0A0A9A393"/>
<evidence type="ECO:0000313" key="2">
    <source>
        <dbReference type="EMBL" id="JAD43485.1"/>
    </source>
</evidence>
<sequence>MVSSVLPYIPYFLLESPQLDNLYKNYLKICRSMGYVRFKVIPMGMGPLILLLNLQATGSVAILLKQLLKYLSKDLEIYYIYYTLYI</sequence>
<keyword evidence="1" id="KW-0472">Membrane</keyword>